<protein>
    <submittedName>
        <fullName evidence="1">Uncharacterized protein</fullName>
    </submittedName>
</protein>
<dbReference type="AlphaFoldDB" id="A0A2A4T446"/>
<evidence type="ECO:0000313" key="2">
    <source>
        <dbReference type="Proteomes" id="UP000218113"/>
    </source>
</evidence>
<dbReference type="InterPro" id="IPR002696">
    <property type="entry name" value="Membr_insert_effic_factor_YidD"/>
</dbReference>
<accession>A0A2A4T446</accession>
<dbReference type="NCBIfam" id="TIGR00278">
    <property type="entry name" value="membrane protein insertion efficiency factor YidD"/>
    <property type="match status" value="1"/>
</dbReference>
<comment type="caution">
    <text evidence="1">The sequence shown here is derived from an EMBL/GenBank/DDBJ whole genome shotgun (WGS) entry which is preliminary data.</text>
</comment>
<name>A0A2A4T446_9DELT</name>
<organism evidence="1 2">
    <name type="scientific">SAR324 cluster bacterium</name>
    <dbReference type="NCBI Taxonomy" id="2024889"/>
    <lineage>
        <taxon>Bacteria</taxon>
        <taxon>Deltaproteobacteria</taxon>
        <taxon>SAR324 cluster</taxon>
    </lineage>
</organism>
<gene>
    <name evidence="1" type="ORF">COB67_07825</name>
</gene>
<dbReference type="Pfam" id="PF01809">
    <property type="entry name" value="YidD"/>
    <property type="match status" value="1"/>
</dbReference>
<dbReference type="EMBL" id="NVSR01000049">
    <property type="protein sequence ID" value="PCI27787.1"/>
    <property type="molecule type" value="Genomic_DNA"/>
</dbReference>
<evidence type="ECO:0000313" key="1">
    <source>
        <dbReference type="EMBL" id="PCI27787.1"/>
    </source>
</evidence>
<reference evidence="2" key="1">
    <citation type="submission" date="2017-08" db="EMBL/GenBank/DDBJ databases">
        <title>A dynamic microbial community with high functional redundancy inhabits the cold, oxic subseafloor aquifer.</title>
        <authorList>
            <person name="Tully B.J."/>
            <person name="Wheat C.G."/>
            <person name="Glazer B.T."/>
            <person name="Huber J.A."/>
        </authorList>
    </citation>
    <scope>NUCLEOTIDE SEQUENCE [LARGE SCALE GENOMIC DNA]</scope>
</reference>
<proteinExistence type="predicted"/>
<dbReference type="Proteomes" id="UP000218113">
    <property type="component" value="Unassembled WGS sequence"/>
</dbReference>
<sequence length="142" mass="16099">MIVFKQTQTLGIIFLMLFILSPRPLWAANGMKGPFAAKKKNQTPYYQTSTVKLVAKGAITFYSKWISPADGPRSPSYPTGTAYGRQALEKHGFFMGILLIGDRLFHESDIHLGPRVDLYGKTRYFDPVESNTFWWDQETGSQ</sequence>
<dbReference type="SMART" id="SM01234">
    <property type="entry name" value="Haemolytic"/>
    <property type="match status" value="1"/>
</dbReference>